<comment type="caution">
    <text evidence="1">The sequence shown here is derived from an EMBL/GenBank/DDBJ whole genome shotgun (WGS) entry which is preliminary data.</text>
</comment>
<evidence type="ECO:0000313" key="1">
    <source>
        <dbReference type="EMBL" id="KAB8295034.1"/>
    </source>
</evidence>
<sequence length="112" mass="12725">MISSYHNHHLTLSAALSGSALSNDSRTISILASAYCSTGLVVAEYHTHTHTPYTIHHTPYTIHHTPYTIHHTPYTIHHTHHTPYTIHHTPYTIHHTPYHIVTHLQNNASKMS</sequence>
<gene>
    <name evidence="1" type="ORF">EYC80_006978</name>
</gene>
<dbReference type="Proteomes" id="UP000326757">
    <property type="component" value="Unassembled WGS sequence"/>
</dbReference>
<reference evidence="1 2" key="1">
    <citation type="submission" date="2019-06" db="EMBL/GenBank/DDBJ databases">
        <title>Genome Sequence of the Brown Rot Fungal Pathogen Monilinia laxa.</title>
        <authorList>
            <person name="De Miccolis Angelini R.M."/>
            <person name="Landi L."/>
            <person name="Abate D."/>
            <person name="Pollastro S."/>
            <person name="Romanazzi G."/>
            <person name="Faretra F."/>
        </authorList>
    </citation>
    <scope>NUCLEOTIDE SEQUENCE [LARGE SCALE GENOMIC DNA]</scope>
    <source>
        <strain evidence="1 2">Mlax316</strain>
    </source>
</reference>
<accession>A0A5N6JZR7</accession>
<organism evidence="1 2">
    <name type="scientific">Monilinia laxa</name>
    <name type="common">Brown rot fungus</name>
    <name type="synonym">Sclerotinia laxa</name>
    <dbReference type="NCBI Taxonomy" id="61186"/>
    <lineage>
        <taxon>Eukaryota</taxon>
        <taxon>Fungi</taxon>
        <taxon>Dikarya</taxon>
        <taxon>Ascomycota</taxon>
        <taxon>Pezizomycotina</taxon>
        <taxon>Leotiomycetes</taxon>
        <taxon>Helotiales</taxon>
        <taxon>Sclerotiniaceae</taxon>
        <taxon>Monilinia</taxon>
    </lineage>
</organism>
<name>A0A5N6JZR7_MONLA</name>
<dbReference type="EMBL" id="VIGI01000010">
    <property type="protein sequence ID" value="KAB8295034.1"/>
    <property type="molecule type" value="Genomic_DNA"/>
</dbReference>
<keyword evidence="2" id="KW-1185">Reference proteome</keyword>
<protein>
    <submittedName>
        <fullName evidence="1">Uncharacterized protein</fullName>
    </submittedName>
</protein>
<proteinExistence type="predicted"/>
<evidence type="ECO:0000313" key="2">
    <source>
        <dbReference type="Proteomes" id="UP000326757"/>
    </source>
</evidence>
<dbReference type="AlphaFoldDB" id="A0A5N6JZR7"/>